<evidence type="ECO:0000313" key="3">
    <source>
        <dbReference type="Proteomes" id="UP000051048"/>
    </source>
</evidence>
<dbReference type="Pfam" id="PF21821">
    <property type="entry name" value="Dit_like"/>
    <property type="match status" value="1"/>
</dbReference>
<dbReference type="RefSeq" id="WP_056986724.1">
    <property type="nucleotide sequence ID" value="NZ_AZFH01000031.1"/>
</dbReference>
<feature type="domain" description="LysM" evidence="1">
    <location>
        <begin position="144"/>
        <end position="188"/>
    </location>
</feature>
<proteinExistence type="predicted"/>
<protein>
    <recommendedName>
        <fullName evidence="1">LysM domain-containing protein</fullName>
    </recommendedName>
</protein>
<dbReference type="STRING" id="1423740.FC36_GL001407"/>
<dbReference type="InterPro" id="IPR048494">
    <property type="entry name" value="Dit-like_N"/>
</dbReference>
<comment type="caution">
    <text evidence="2">The sequence shown here is derived from an EMBL/GenBank/DDBJ whole genome shotgun (WGS) entry which is preliminary data.</text>
</comment>
<sequence>MAKLTDGKKTVEIFALSEEESIENKVSQYPVQSGNPITDHTQRESFTETFSGWIKGKDHNEINDKWSQLMNWQYAGASLTWHGAIIHGNLMLTNITKTYEDGGFKNALKVDLELREVKTVSASYAAVKHVGPVNPPKPKANPAVYVTVVPGNTYWGWWRKYGTPIQTLRNWNHWPDRFIPVGARARVK</sequence>
<dbReference type="InterPro" id="IPR018392">
    <property type="entry name" value="LysM"/>
</dbReference>
<dbReference type="PATRIC" id="fig|1423740.3.peg.1515"/>
<dbReference type="SMART" id="SM00257">
    <property type="entry name" value="LysM"/>
    <property type="match status" value="1"/>
</dbReference>
<dbReference type="Proteomes" id="UP000051048">
    <property type="component" value="Unassembled WGS sequence"/>
</dbReference>
<dbReference type="Pfam" id="PF01476">
    <property type="entry name" value="LysM"/>
    <property type="match status" value="1"/>
</dbReference>
<dbReference type="EMBL" id="AZFH01000031">
    <property type="protein sequence ID" value="KRL81812.1"/>
    <property type="molecule type" value="Genomic_DNA"/>
</dbReference>
<dbReference type="AlphaFoldDB" id="A0A0R1TPE4"/>
<dbReference type="OrthoDB" id="2969869at2"/>
<name>A0A0R1TPE4_9LACO</name>
<evidence type="ECO:0000313" key="2">
    <source>
        <dbReference type="EMBL" id="KRL81812.1"/>
    </source>
</evidence>
<dbReference type="CDD" id="cd00118">
    <property type="entry name" value="LysM"/>
    <property type="match status" value="1"/>
</dbReference>
<reference evidence="2 3" key="1">
    <citation type="journal article" date="2015" name="Genome Announc.">
        <title>Expanding the biotechnology potential of lactobacilli through comparative genomics of 213 strains and associated genera.</title>
        <authorList>
            <person name="Sun Z."/>
            <person name="Harris H.M."/>
            <person name="McCann A."/>
            <person name="Guo C."/>
            <person name="Argimon S."/>
            <person name="Zhang W."/>
            <person name="Yang X."/>
            <person name="Jeffery I.B."/>
            <person name="Cooney J.C."/>
            <person name="Kagawa T.F."/>
            <person name="Liu W."/>
            <person name="Song Y."/>
            <person name="Salvetti E."/>
            <person name="Wrobel A."/>
            <person name="Rasinkangas P."/>
            <person name="Parkhill J."/>
            <person name="Rea M.C."/>
            <person name="O'Sullivan O."/>
            <person name="Ritari J."/>
            <person name="Douillard F.P."/>
            <person name="Paul Ross R."/>
            <person name="Yang R."/>
            <person name="Briner A.E."/>
            <person name="Felis G.E."/>
            <person name="de Vos W.M."/>
            <person name="Barrangou R."/>
            <person name="Klaenhammer T.R."/>
            <person name="Caufield P.W."/>
            <person name="Cui Y."/>
            <person name="Zhang H."/>
            <person name="O'Toole P.W."/>
        </authorList>
    </citation>
    <scope>NUCLEOTIDE SEQUENCE [LARGE SCALE GENOMIC DNA]</scope>
    <source>
        <strain evidence="2 3">DSM 15833</strain>
    </source>
</reference>
<dbReference type="PROSITE" id="PS51782">
    <property type="entry name" value="LYSM"/>
    <property type="match status" value="1"/>
</dbReference>
<dbReference type="SUPFAM" id="SSF54106">
    <property type="entry name" value="LysM domain"/>
    <property type="match status" value="1"/>
</dbReference>
<accession>A0A0R1TPE4</accession>
<organism evidence="2 3">
    <name type="scientific">Ligilactobacillus equi DSM 15833 = JCM 10991</name>
    <dbReference type="NCBI Taxonomy" id="1423740"/>
    <lineage>
        <taxon>Bacteria</taxon>
        <taxon>Bacillati</taxon>
        <taxon>Bacillota</taxon>
        <taxon>Bacilli</taxon>
        <taxon>Lactobacillales</taxon>
        <taxon>Lactobacillaceae</taxon>
        <taxon>Ligilactobacillus</taxon>
    </lineage>
</organism>
<gene>
    <name evidence="2" type="ORF">FC36_GL001407</name>
</gene>
<evidence type="ECO:0000259" key="1">
    <source>
        <dbReference type="PROSITE" id="PS51782"/>
    </source>
</evidence>
<dbReference type="InterPro" id="IPR036779">
    <property type="entry name" value="LysM_dom_sf"/>
</dbReference>